<dbReference type="AlphaFoldDB" id="A0AAW1CAG5"/>
<evidence type="ECO:0000313" key="4">
    <source>
        <dbReference type="Proteomes" id="UP001474421"/>
    </source>
</evidence>
<dbReference type="PRINTS" id="PR00463">
    <property type="entry name" value="EP450I"/>
</dbReference>
<dbReference type="InterPro" id="IPR036396">
    <property type="entry name" value="Cyt_P450_sf"/>
</dbReference>
<comment type="caution">
    <text evidence="3">The sequence shown here is derived from an EMBL/GenBank/DDBJ whole genome shotgun (WGS) entry which is preliminary data.</text>
</comment>
<evidence type="ECO:0000313" key="3">
    <source>
        <dbReference type="EMBL" id="KAK9411043.1"/>
    </source>
</evidence>
<sequence>MDLKRPYRTMIELSKEYGPILRIRLGFQEMVVVIRYEMVKEALVNQADVFAERVFIPLYEDLYKGFAAAASHQGPFGKWRNIKFTAGFSLSLGILRALSSSPPIANPRTRGLSISGAAMKLKVILKVTGMPPATDLSN</sequence>
<dbReference type="GO" id="GO:0005506">
    <property type="term" value="F:iron ion binding"/>
    <property type="evidence" value="ECO:0007669"/>
    <property type="project" value="InterPro"/>
</dbReference>
<accession>A0AAW1CAG5</accession>
<gene>
    <name evidence="3" type="ORF">NXF25_002218</name>
</gene>
<dbReference type="PANTHER" id="PTHR24299:SF21">
    <property type="entry name" value="OS09G0441600 PROTEIN"/>
    <property type="match status" value="1"/>
</dbReference>
<dbReference type="Pfam" id="PF00067">
    <property type="entry name" value="p450"/>
    <property type="match status" value="1"/>
</dbReference>
<comment type="similarity">
    <text evidence="1">Belongs to the cytochrome P450 family.</text>
</comment>
<name>A0AAW1CAG5_CROAD</name>
<dbReference type="EMBL" id="JAOTOJ010000001">
    <property type="protein sequence ID" value="KAK9411043.1"/>
    <property type="molecule type" value="Genomic_DNA"/>
</dbReference>
<dbReference type="SUPFAM" id="SSF48264">
    <property type="entry name" value="Cytochrome P450"/>
    <property type="match status" value="1"/>
</dbReference>
<organism evidence="3 4">
    <name type="scientific">Crotalus adamanteus</name>
    <name type="common">Eastern diamondback rattlesnake</name>
    <dbReference type="NCBI Taxonomy" id="8729"/>
    <lineage>
        <taxon>Eukaryota</taxon>
        <taxon>Metazoa</taxon>
        <taxon>Chordata</taxon>
        <taxon>Craniata</taxon>
        <taxon>Vertebrata</taxon>
        <taxon>Euteleostomi</taxon>
        <taxon>Lepidosauria</taxon>
        <taxon>Squamata</taxon>
        <taxon>Bifurcata</taxon>
        <taxon>Unidentata</taxon>
        <taxon>Episquamata</taxon>
        <taxon>Toxicofera</taxon>
        <taxon>Serpentes</taxon>
        <taxon>Colubroidea</taxon>
        <taxon>Viperidae</taxon>
        <taxon>Crotalinae</taxon>
        <taxon>Crotalus</taxon>
    </lineage>
</organism>
<keyword evidence="4" id="KW-1185">Reference proteome</keyword>
<evidence type="ECO:0000256" key="1">
    <source>
        <dbReference type="ARBA" id="ARBA00010617"/>
    </source>
</evidence>
<proteinExistence type="inferred from homology"/>
<dbReference type="GO" id="GO:0004497">
    <property type="term" value="F:monooxygenase activity"/>
    <property type="evidence" value="ECO:0007669"/>
    <property type="project" value="InterPro"/>
</dbReference>
<dbReference type="GO" id="GO:0016705">
    <property type="term" value="F:oxidoreductase activity, acting on paired donors, with incorporation or reduction of molecular oxygen"/>
    <property type="evidence" value="ECO:0007669"/>
    <property type="project" value="InterPro"/>
</dbReference>
<reference evidence="3 4" key="1">
    <citation type="journal article" date="2024" name="Proc. Natl. Acad. Sci. U.S.A.">
        <title>The genetic regulatory architecture and epigenomic basis for age-related changes in rattlesnake venom.</title>
        <authorList>
            <person name="Hogan M.P."/>
            <person name="Holding M.L."/>
            <person name="Nystrom G.S."/>
            <person name="Colston T.J."/>
            <person name="Bartlett D.A."/>
            <person name="Mason A.J."/>
            <person name="Ellsworth S.A."/>
            <person name="Rautsaw R.M."/>
            <person name="Lawrence K.C."/>
            <person name="Strickland J.L."/>
            <person name="He B."/>
            <person name="Fraser P."/>
            <person name="Margres M.J."/>
            <person name="Gilbert D.M."/>
            <person name="Gibbs H.L."/>
            <person name="Parkinson C.L."/>
            <person name="Rokyta D.R."/>
        </authorList>
    </citation>
    <scope>NUCLEOTIDE SEQUENCE [LARGE SCALE GENOMIC DNA]</scope>
    <source>
        <strain evidence="3">DRR0105</strain>
    </source>
</reference>
<dbReference type="GO" id="GO:0020037">
    <property type="term" value="F:heme binding"/>
    <property type="evidence" value="ECO:0007669"/>
    <property type="project" value="InterPro"/>
</dbReference>
<evidence type="ECO:0000256" key="2">
    <source>
        <dbReference type="ARBA" id="ARBA00023004"/>
    </source>
</evidence>
<protein>
    <submittedName>
        <fullName evidence="3">Cyp2k1: Cytochrome protein</fullName>
    </submittedName>
</protein>
<dbReference type="Gene3D" id="1.10.630.10">
    <property type="entry name" value="Cytochrome P450"/>
    <property type="match status" value="1"/>
</dbReference>
<dbReference type="PANTHER" id="PTHR24299">
    <property type="entry name" value="CYTOCHROME P450 FAMILY 1"/>
    <property type="match status" value="1"/>
</dbReference>
<dbReference type="InterPro" id="IPR002401">
    <property type="entry name" value="Cyt_P450_E_grp-I"/>
</dbReference>
<dbReference type="Proteomes" id="UP001474421">
    <property type="component" value="Unassembled WGS sequence"/>
</dbReference>
<keyword evidence="2" id="KW-0408">Iron</keyword>
<dbReference type="InterPro" id="IPR001128">
    <property type="entry name" value="Cyt_P450"/>
</dbReference>